<accession>A0A2Z5G428</accession>
<dbReference type="Proteomes" id="UP000253606">
    <property type="component" value="Chromosome"/>
</dbReference>
<name>A0A2Z5G428_9BACT</name>
<protein>
    <submittedName>
        <fullName evidence="3">Uncharacterized protein</fullName>
    </submittedName>
</protein>
<organism evidence="3 4">
    <name type="scientific">Acidisarcina polymorpha</name>
    <dbReference type="NCBI Taxonomy" id="2211140"/>
    <lineage>
        <taxon>Bacteria</taxon>
        <taxon>Pseudomonadati</taxon>
        <taxon>Acidobacteriota</taxon>
        <taxon>Terriglobia</taxon>
        <taxon>Terriglobales</taxon>
        <taxon>Acidobacteriaceae</taxon>
        <taxon>Acidisarcina</taxon>
    </lineage>
</organism>
<evidence type="ECO:0000313" key="4">
    <source>
        <dbReference type="Proteomes" id="UP000253606"/>
    </source>
</evidence>
<dbReference type="Pfam" id="PF25838">
    <property type="entry name" value="Apionate_lact_M"/>
    <property type="match status" value="2"/>
</dbReference>
<dbReference type="Pfam" id="PF25837">
    <property type="entry name" value="Apionate_lact_N"/>
    <property type="match status" value="1"/>
</dbReference>
<dbReference type="InterPro" id="IPR058787">
    <property type="entry name" value="ApnL_M"/>
</dbReference>
<reference evidence="3 4" key="1">
    <citation type="journal article" date="2018" name="Front. Microbiol.">
        <title>Hydrolytic Capabilities as a Key to Environmental Success: Chitinolytic and Cellulolytic Acidobacteria From Acidic Sub-arctic Soils and Boreal Peatlands.</title>
        <authorList>
            <person name="Belova S.E."/>
            <person name="Ravin N.V."/>
            <person name="Pankratov T.A."/>
            <person name="Rakitin A.L."/>
            <person name="Ivanova A.A."/>
            <person name="Beletsky A.V."/>
            <person name="Mardanov A.V."/>
            <person name="Sinninghe Damste J.S."/>
            <person name="Dedysh S.N."/>
        </authorList>
    </citation>
    <scope>NUCLEOTIDE SEQUENCE [LARGE SCALE GENOMIC DNA]</scope>
    <source>
        <strain evidence="3 4">SBC82</strain>
    </source>
</reference>
<evidence type="ECO:0000259" key="2">
    <source>
        <dbReference type="Pfam" id="PF25838"/>
    </source>
</evidence>
<dbReference type="AlphaFoldDB" id="A0A2Z5G428"/>
<dbReference type="KEGG" id="abas:ACPOL_4620"/>
<evidence type="ECO:0000259" key="1">
    <source>
        <dbReference type="Pfam" id="PF25837"/>
    </source>
</evidence>
<gene>
    <name evidence="3" type="ORF">ACPOL_4620</name>
</gene>
<feature type="domain" description="D-apionate lactonase TIM barrel" evidence="2">
    <location>
        <begin position="371"/>
        <end position="435"/>
    </location>
</feature>
<dbReference type="EMBL" id="CP030840">
    <property type="protein sequence ID" value="AXC13892.1"/>
    <property type="molecule type" value="Genomic_DNA"/>
</dbReference>
<sequence>MNATVGRKAIHYEGEAQRLAKIPLRAGPWSMDFQDGDLRRIALDHTEVVQRLCVLVRGKNWETLPRTISSLDVESNVQSFFLSCECQSHLEDVDFRWTLRAEGSEDGTIRYAFDGTAFSTFWASRIGICVLQSTTEFCGRTLSVTAENGTIQQLVLPQEIAPWPLFTDAREISYRLDEFPPIQLSLSGDLFEAEDQRNWSDASFKIYSRPLRLPNPYRVDEGSRIQQSACLSLASHVRPHSNTPESNVFRISGLRGSRLPKIGLGFSYLPEAILDRLGLLRALHPEYISIEHDFIDPRREIRISDASALAKALKIPLEIRTVYRDGSWLKDRRLLEQSLGGAAVCRWLIDADSKFDPLTPALPVGAEVYWGSSKGFVEINRNRSIARQGHGVWFSIDPRVHASDNDSLVESLSAQASLATEARRLAQGSPLAVSCLSSVCPSDEGFRAGALQMSLFEAAWTLASFKHLAEGETDSVAYFTDVGLCGLMPVHNSNAYIASSGLGCGAISPVYHVLSDLIEFRGGESLFTRSSHPLRVEGIAVRAGERIRVLLTNFDNDEQSVTVQAEAVCQWLHTRCLDESNCLEALTEPARWRALSLRPLMAAGGAADVVIPPRGIVTLEGRSQEKG</sequence>
<evidence type="ECO:0000313" key="3">
    <source>
        <dbReference type="EMBL" id="AXC13892.1"/>
    </source>
</evidence>
<feature type="domain" description="D-apionate lactonase N-terminal" evidence="1">
    <location>
        <begin position="13"/>
        <end position="234"/>
    </location>
</feature>
<dbReference type="RefSeq" id="WP_114208782.1">
    <property type="nucleotide sequence ID" value="NZ_CP030840.1"/>
</dbReference>
<proteinExistence type="predicted"/>
<feature type="domain" description="D-apionate lactonase TIM barrel" evidence="2">
    <location>
        <begin position="452"/>
        <end position="521"/>
    </location>
</feature>
<dbReference type="InterPro" id="IPR058788">
    <property type="entry name" value="ApnL_N"/>
</dbReference>
<keyword evidence="4" id="KW-1185">Reference proteome</keyword>
<dbReference type="OrthoDB" id="931854at2"/>